<sequence>MKEVICFSEIGAKSTQIYKRFEEDLHFVKLLHVYIRREVAVHISNAANLVLFVANFYASVESR</sequence>
<dbReference type="AlphaFoldDB" id="A0A8D9MAK3"/>
<gene>
    <name evidence="1" type="ORF">BRAPAZ1V2_A07P46460.2</name>
</gene>
<accession>A0A8D9MAK3</accession>
<evidence type="ECO:0000313" key="2">
    <source>
        <dbReference type="Proteomes" id="UP000694005"/>
    </source>
</evidence>
<dbReference type="Gramene" id="A07p46460.2_BraZ1">
    <property type="protein sequence ID" value="A07p46460.2_BraZ1.CDS"/>
    <property type="gene ID" value="A07g46460.2_BraZ1"/>
</dbReference>
<evidence type="ECO:0000313" key="1">
    <source>
        <dbReference type="EMBL" id="CAG7905002.1"/>
    </source>
</evidence>
<protein>
    <submittedName>
        <fullName evidence="1">Uncharacterized protein</fullName>
    </submittedName>
</protein>
<dbReference type="EMBL" id="LS974623">
    <property type="protein sequence ID" value="CAG7905002.1"/>
    <property type="molecule type" value="Genomic_DNA"/>
</dbReference>
<name>A0A8D9MAK3_BRACM</name>
<dbReference type="Proteomes" id="UP000694005">
    <property type="component" value="Chromosome A07"/>
</dbReference>
<reference evidence="1 2" key="1">
    <citation type="submission" date="2021-07" db="EMBL/GenBank/DDBJ databases">
        <authorList>
            <consortium name="Genoscope - CEA"/>
            <person name="William W."/>
        </authorList>
    </citation>
    <scope>NUCLEOTIDE SEQUENCE [LARGE SCALE GENOMIC DNA]</scope>
</reference>
<organism evidence="1 2">
    <name type="scientific">Brassica campestris</name>
    <name type="common">Field mustard</name>
    <dbReference type="NCBI Taxonomy" id="3711"/>
    <lineage>
        <taxon>Eukaryota</taxon>
        <taxon>Viridiplantae</taxon>
        <taxon>Streptophyta</taxon>
        <taxon>Embryophyta</taxon>
        <taxon>Tracheophyta</taxon>
        <taxon>Spermatophyta</taxon>
        <taxon>Magnoliopsida</taxon>
        <taxon>eudicotyledons</taxon>
        <taxon>Gunneridae</taxon>
        <taxon>Pentapetalae</taxon>
        <taxon>rosids</taxon>
        <taxon>malvids</taxon>
        <taxon>Brassicales</taxon>
        <taxon>Brassicaceae</taxon>
        <taxon>Brassiceae</taxon>
        <taxon>Brassica</taxon>
    </lineage>
</organism>
<proteinExistence type="predicted"/>